<feature type="region of interest" description="Disordered" evidence="10">
    <location>
        <begin position="191"/>
        <end position="237"/>
    </location>
</feature>
<feature type="site" description="Discriminates between blocked and unblocked aminoacyl-tRNA" evidence="7">
    <location>
        <position position="9"/>
    </location>
</feature>
<protein>
    <recommendedName>
        <fullName evidence="6 7">Peptidyl-tRNA hydrolase</fullName>
        <shortName evidence="7">Pth</shortName>
        <ecNumber evidence="1 7">3.1.1.29</ecNumber>
    </recommendedName>
</protein>
<keyword evidence="7" id="KW-0963">Cytoplasm</keyword>
<name>A0ABQ6FT65_9CHLR</name>
<feature type="binding site" evidence="7">
    <location>
        <position position="63"/>
    </location>
    <ligand>
        <name>tRNA</name>
        <dbReference type="ChEBI" id="CHEBI:17843"/>
    </ligand>
</feature>
<keyword evidence="3 7" id="KW-0378">Hydrolase</keyword>
<comment type="catalytic activity">
    <reaction evidence="7 8">
        <text>an N-acyl-L-alpha-aminoacyl-tRNA + H2O = an N-acyl-L-amino acid + a tRNA + H(+)</text>
        <dbReference type="Rhea" id="RHEA:54448"/>
        <dbReference type="Rhea" id="RHEA-COMP:10123"/>
        <dbReference type="Rhea" id="RHEA-COMP:13883"/>
        <dbReference type="ChEBI" id="CHEBI:15377"/>
        <dbReference type="ChEBI" id="CHEBI:15378"/>
        <dbReference type="ChEBI" id="CHEBI:59874"/>
        <dbReference type="ChEBI" id="CHEBI:78442"/>
        <dbReference type="ChEBI" id="CHEBI:138191"/>
        <dbReference type="EC" id="3.1.1.29"/>
    </reaction>
</comment>
<dbReference type="Pfam" id="PF01195">
    <property type="entry name" value="Pept_tRNA_hydro"/>
    <property type="match status" value="1"/>
</dbReference>
<dbReference type="RefSeq" id="WP_338252667.1">
    <property type="nucleotide sequence ID" value="NZ_BSRI01000002.1"/>
</dbReference>
<comment type="function">
    <text evidence="7">Catalyzes the release of premature peptidyl moieties from peptidyl-tRNA molecules trapped in stalled 50S ribosomal subunits, and thus maintains levels of free tRNAs and 50S ribosomes.</text>
</comment>
<evidence type="ECO:0000256" key="4">
    <source>
        <dbReference type="ARBA" id="ARBA00022884"/>
    </source>
</evidence>
<comment type="caution">
    <text evidence="11">The sequence shown here is derived from an EMBL/GenBank/DDBJ whole genome shotgun (WGS) entry which is preliminary data.</text>
</comment>
<dbReference type="CDD" id="cd00462">
    <property type="entry name" value="PTH"/>
    <property type="match status" value="1"/>
</dbReference>
<reference evidence="11 12" key="1">
    <citation type="submission" date="2023-02" db="EMBL/GenBank/DDBJ databases">
        <title>Dictyobacter halimunensis sp. nov., a new member of the class Ktedonobacteria from forest soil in a geothermal area.</title>
        <authorList>
            <person name="Rachmania M.K."/>
            <person name="Ningsih F."/>
            <person name="Sakai Y."/>
            <person name="Yabe S."/>
            <person name="Yokota A."/>
            <person name="Sjamsuridzal W."/>
        </authorList>
    </citation>
    <scope>NUCLEOTIDE SEQUENCE [LARGE SCALE GENOMIC DNA]</scope>
    <source>
        <strain evidence="11 12">S3.2.2.5</strain>
    </source>
</reference>
<dbReference type="InterPro" id="IPR001328">
    <property type="entry name" value="Pept_tRNA_hydro"/>
</dbReference>
<dbReference type="Gene3D" id="3.40.50.1470">
    <property type="entry name" value="Peptidyl-tRNA hydrolase"/>
    <property type="match status" value="1"/>
</dbReference>
<evidence type="ECO:0000256" key="1">
    <source>
        <dbReference type="ARBA" id="ARBA00013260"/>
    </source>
</evidence>
<gene>
    <name evidence="7 11" type="primary">pth</name>
    <name evidence="11" type="ORF">KDH_37810</name>
</gene>
<accession>A0ABQ6FT65</accession>
<dbReference type="PANTHER" id="PTHR17224:SF1">
    <property type="entry name" value="PEPTIDYL-TRNA HYDROLASE"/>
    <property type="match status" value="1"/>
</dbReference>
<comment type="subcellular location">
    <subcellularLocation>
        <location evidence="7">Cytoplasm</location>
    </subcellularLocation>
</comment>
<dbReference type="InterPro" id="IPR018171">
    <property type="entry name" value="Pept_tRNA_hydro_CS"/>
</dbReference>
<comment type="similarity">
    <text evidence="5 7 9">Belongs to the PTH family.</text>
</comment>
<organism evidence="11 12">
    <name type="scientific">Dictyobacter halimunensis</name>
    <dbReference type="NCBI Taxonomy" id="3026934"/>
    <lineage>
        <taxon>Bacteria</taxon>
        <taxon>Bacillati</taxon>
        <taxon>Chloroflexota</taxon>
        <taxon>Ktedonobacteria</taxon>
        <taxon>Ktedonobacterales</taxon>
        <taxon>Dictyobacteraceae</taxon>
        <taxon>Dictyobacter</taxon>
    </lineage>
</organism>
<keyword evidence="2 7" id="KW-0820">tRNA-binding</keyword>
<dbReference type="InterPro" id="IPR036416">
    <property type="entry name" value="Pept_tRNA_hydro_sf"/>
</dbReference>
<sequence>MKLIIGLGNPGSQYEKTRHNVGFHVVDLLAHTHAFRWERRGRAMIASGTIGYEKVVLVKPTTYMNNSGEAVGELVRWFKIEPEDILVIYDELDLPIGHIRLRARGSSGGHNGINSLISHLHTNEFPRLRVGIGRPANKHIDTINHVLGVPASSEQIELEIAESKAAEAIPLYLEKGLDAAMNIINVDPEAQRKAEEKRRLKQERREQEKRRKEEEFARQAAAAQADSLPTDGQATSN</sequence>
<dbReference type="PANTHER" id="PTHR17224">
    <property type="entry name" value="PEPTIDYL-TRNA HYDROLASE"/>
    <property type="match status" value="1"/>
</dbReference>
<evidence type="ECO:0000256" key="3">
    <source>
        <dbReference type="ARBA" id="ARBA00022801"/>
    </source>
</evidence>
<dbReference type="HAMAP" id="MF_00083">
    <property type="entry name" value="Pept_tRNA_hydro_bact"/>
    <property type="match status" value="1"/>
</dbReference>
<evidence type="ECO:0000256" key="9">
    <source>
        <dbReference type="RuleBase" id="RU004320"/>
    </source>
</evidence>
<feature type="compositionally biased region" description="Basic and acidic residues" evidence="10">
    <location>
        <begin position="191"/>
        <end position="217"/>
    </location>
</feature>
<evidence type="ECO:0000256" key="5">
    <source>
        <dbReference type="ARBA" id="ARBA00038063"/>
    </source>
</evidence>
<comment type="subunit">
    <text evidence="7">Monomer.</text>
</comment>
<keyword evidence="12" id="KW-1185">Reference proteome</keyword>
<feature type="site" description="Stabilizes the basic form of H active site to accept a proton" evidence="7">
    <location>
        <position position="90"/>
    </location>
</feature>
<evidence type="ECO:0000313" key="12">
    <source>
        <dbReference type="Proteomes" id="UP001344906"/>
    </source>
</evidence>
<dbReference type="EC" id="3.1.1.29" evidence="1 7"/>
<evidence type="ECO:0000256" key="2">
    <source>
        <dbReference type="ARBA" id="ARBA00022555"/>
    </source>
</evidence>
<evidence type="ECO:0000256" key="7">
    <source>
        <dbReference type="HAMAP-Rule" id="MF_00083"/>
    </source>
</evidence>
<dbReference type="PROSITE" id="PS01195">
    <property type="entry name" value="PEPT_TRNA_HYDROL_1"/>
    <property type="match status" value="1"/>
</dbReference>
<evidence type="ECO:0000313" key="11">
    <source>
        <dbReference type="EMBL" id="GLV56942.1"/>
    </source>
</evidence>
<dbReference type="EMBL" id="BSRI01000002">
    <property type="protein sequence ID" value="GLV56942.1"/>
    <property type="molecule type" value="Genomic_DNA"/>
</dbReference>
<feature type="binding site" evidence="7">
    <location>
        <position position="65"/>
    </location>
    <ligand>
        <name>tRNA</name>
        <dbReference type="ChEBI" id="CHEBI:17843"/>
    </ligand>
</feature>
<dbReference type="SUPFAM" id="SSF53178">
    <property type="entry name" value="Peptidyl-tRNA hydrolase-like"/>
    <property type="match status" value="1"/>
</dbReference>
<evidence type="ECO:0000256" key="8">
    <source>
        <dbReference type="RuleBase" id="RU000673"/>
    </source>
</evidence>
<evidence type="ECO:0000256" key="10">
    <source>
        <dbReference type="SAM" id="MobiDB-lite"/>
    </source>
</evidence>
<keyword evidence="4 7" id="KW-0694">RNA-binding</keyword>
<comment type="function">
    <text evidence="7">Hydrolyzes ribosome-free peptidyl-tRNAs (with 1 or more amino acids incorporated), which drop off the ribosome during protein synthesis, or as a result of ribosome stalling.</text>
</comment>
<feature type="active site" description="Proton acceptor" evidence="7">
    <location>
        <position position="19"/>
    </location>
</feature>
<feature type="binding site" evidence="7">
    <location>
        <position position="14"/>
    </location>
    <ligand>
        <name>tRNA</name>
        <dbReference type="ChEBI" id="CHEBI:17843"/>
    </ligand>
</feature>
<feature type="binding site" evidence="7">
    <location>
        <position position="111"/>
    </location>
    <ligand>
        <name>tRNA</name>
        <dbReference type="ChEBI" id="CHEBI:17843"/>
    </ligand>
</feature>
<proteinExistence type="inferred from homology"/>
<dbReference type="Proteomes" id="UP001344906">
    <property type="component" value="Unassembled WGS sequence"/>
</dbReference>
<dbReference type="GO" id="GO:0016787">
    <property type="term" value="F:hydrolase activity"/>
    <property type="evidence" value="ECO:0007669"/>
    <property type="project" value="UniProtKB-KW"/>
</dbReference>
<dbReference type="NCBIfam" id="TIGR00447">
    <property type="entry name" value="pth"/>
    <property type="match status" value="1"/>
</dbReference>
<evidence type="ECO:0000256" key="6">
    <source>
        <dbReference type="ARBA" id="ARBA00050038"/>
    </source>
</evidence>